<organism evidence="8 9">
    <name type="scientific">Vibrio kanaloae</name>
    <dbReference type="NCBI Taxonomy" id="170673"/>
    <lineage>
        <taxon>Bacteria</taxon>
        <taxon>Pseudomonadati</taxon>
        <taxon>Pseudomonadota</taxon>
        <taxon>Gammaproteobacteria</taxon>
        <taxon>Vibrionales</taxon>
        <taxon>Vibrionaceae</taxon>
        <taxon>Vibrio</taxon>
    </lineage>
</organism>
<comment type="caution">
    <text evidence="8">The sequence shown here is derived from an EMBL/GenBank/DDBJ whole genome shotgun (WGS) entry which is preliminary data.</text>
</comment>
<feature type="active site" description="Proton acceptor" evidence="5">
    <location>
        <position position="144"/>
    </location>
</feature>
<keyword evidence="2 8" id="KW-0808">Transferase</keyword>
<dbReference type="InterPro" id="IPR020019">
    <property type="entry name" value="AcTrfase_PglD-like"/>
</dbReference>
<dbReference type="InterPro" id="IPR018357">
    <property type="entry name" value="Hexapep_transf_CS"/>
</dbReference>
<dbReference type="GO" id="GO:0016746">
    <property type="term" value="F:acyltransferase activity"/>
    <property type="evidence" value="ECO:0007669"/>
    <property type="project" value="UniProtKB-KW"/>
</dbReference>
<dbReference type="Pfam" id="PF17836">
    <property type="entry name" value="PglD_N"/>
    <property type="match status" value="1"/>
</dbReference>
<feature type="binding site" evidence="6">
    <location>
        <position position="153"/>
    </location>
    <ligand>
        <name>acetyl-CoA</name>
        <dbReference type="ChEBI" id="CHEBI:57288"/>
    </ligand>
</feature>
<dbReference type="Pfam" id="PF00132">
    <property type="entry name" value="Hexapep"/>
    <property type="match status" value="1"/>
</dbReference>
<evidence type="ECO:0000256" key="5">
    <source>
        <dbReference type="PIRSR" id="PIRSR620019-1"/>
    </source>
</evidence>
<evidence type="ECO:0000313" key="9">
    <source>
        <dbReference type="Proteomes" id="UP000307574"/>
    </source>
</evidence>
<dbReference type="InterPro" id="IPR041561">
    <property type="entry name" value="PglD_N"/>
</dbReference>
<accession>A0A4U1ZKQ5</accession>
<keyword evidence="4" id="KW-0012">Acyltransferase</keyword>
<dbReference type="InterPro" id="IPR011004">
    <property type="entry name" value="Trimer_LpxA-like_sf"/>
</dbReference>
<evidence type="ECO:0000259" key="7">
    <source>
        <dbReference type="Pfam" id="PF17836"/>
    </source>
</evidence>
<evidence type="ECO:0000256" key="6">
    <source>
        <dbReference type="PIRSR" id="PIRSR620019-2"/>
    </source>
</evidence>
<evidence type="ECO:0000313" key="8">
    <source>
        <dbReference type="EMBL" id="TKF34106.1"/>
    </source>
</evidence>
<dbReference type="PANTHER" id="PTHR43300">
    <property type="entry name" value="ACETYLTRANSFERASE"/>
    <property type="match status" value="1"/>
</dbReference>
<dbReference type="PROSITE" id="PS00101">
    <property type="entry name" value="HEXAPEP_TRANSFERASES"/>
    <property type="match status" value="1"/>
</dbReference>
<dbReference type="CDD" id="cd03360">
    <property type="entry name" value="LbH_AT_putative"/>
    <property type="match status" value="1"/>
</dbReference>
<evidence type="ECO:0000256" key="2">
    <source>
        <dbReference type="ARBA" id="ARBA00022679"/>
    </source>
</evidence>
<feature type="domain" description="PglD N-terminal" evidence="7">
    <location>
        <begin position="9"/>
        <end position="74"/>
    </location>
</feature>
<feature type="binding site" evidence="6">
    <location>
        <position position="74"/>
    </location>
    <ligand>
        <name>substrate</name>
    </ligand>
</feature>
<evidence type="ECO:0000256" key="1">
    <source>
        <dbReference type="ARBA" id="ARBA00007274"/>
    </source>
</evidence>
<dbReference type="SUPFAM" id="SSF51161">
    <property type="entry name" value="Trimeric LpxA-like enzymes"/>
    <property type="match status" value="1"/>
</dbReference>
<dbReference type="Gene3D" id="3.40.50.20">
    <property type="match status" value="1"/>
</dbReference>
<dbReference type="InterPro" id="IPR050179">
    <property type="entry name" value="Trans_hexapeptide_repeat"/>
</dbReference>
<reference evidence="8 9" key="1">
    <citation type="submission" date="2019-04" db="EMBL/GenBank/DDBJ databases">
        <title>A reverse ecology approach based on a biological definition of microbial populations.</title>
        <authorList>
            <person name="Arevalo P."/>
            <person name="Vaninsberghe D."/>
            <person name="Elsherbini J."/>
            <person name="Gore J."/>
            <person name="Polz M."/>
        </authorList>
    </citation>
    <scope>NUCLEOTIDE SEQUENCE [LARGE SCALE GENOMIC DNA]</scope>
    <source>
        <strain evidence="8 9">10N.261.46.F4</strain>
    </source>
</reference>
<dbReference type="EMBL" id="SYUV01000017">
    <property type="protein sequence ID" value="TKF34106.1"/>
    <property type="molecule type" value="Genomic_DNA"/>
</dbReference>
<dbReference type="InterPro" id="IPR001451">
    <property type="entry name" value="Hexapep"/>
</dbReference>
<name>A0A4U1ZKQ5_9VIBR</name>
<dbReference type="Proteomes" id="UP000307574">
    <property type="component" value="Unassembled WGS sequence"/>
</dbReference>
<dbReference type="PANTHER" id="PTHR43300:SF7">
    <property type="entry name" value="UDP-N-ACETYLBACILLOSAMINE N-ACETYLTRANSFERASE"/>
    <property type="match status" value="1"/>
</dbReference>
<dbReference type="RefSeq" id="WP_136979507.1">
    <property type="nucleotide sequence ID" value="NZ_SYUV01000017.1"/>
</dbReference>
<dbReference type="AlphaFoldDB" id="A0A4U1ZKQ5"/>
<dbReference type="NCBIfam" id="TIGR03570">
    <property type="entry name" value="NeuD_NnaD"/>
    <property type="match status" value="1"/>
</dbReference>
<protein>
    <submittedName>
        <fullName evidence="8">Acetyltransferase</fullName>
    </submittedName>
</protein>
<dbReference type="Gene3D" id="2.160.10.10">
    <property type="entry name" value="Hexapeptide repeat proteins"/>
    <property type="match status" value="1"/>
</dbReference>
<sequence>MNNSELKPLVVIGGGGHASVIVDILRQQHRKILAIVCPESITQRRVFSGLTHLKNDDDVLNFSPNTVNLVNGVGMLPKSGLRRKLNEYYLSLGYSFETVISDNAQVSLFAEIEEGAQVFTGSIIQAGTVIGAHTIVNSGVIIEHDNMIGEYNHIAPKAVLCGQVNTHNDVYIGANATVIQNVTLEKGAIVGAGAIVTRNVLSKQICYPSRTVIKK</sequence>
<comment type="similarity">
    <text evidence="1">Belongs to the transferase hexapeptide repeat family.</text>
</comment>
<feature type="site" description="Increases basicity of active site His" evidence="5">
    <location>
        <position position="145"/>
    </location>
</feature>
<gene>
    <name evidence="8" type="ORF">FCV50_05655</name>
</gene>
<evidence type="ECO:0000256" key="4">
    <source>
        <dbReference type="ARBA" id="ARBA00023315"/>
    </source>
</evidence>
<keyword evidence="3" id="KW-0677">Repeat</keyword>
<evidence type="ECO:0000256" key="3">
    <source>
        <dbReference type="ARBA" id="ARBA00022737"/>
    </source>
</evidence>
<proteinExistence type="inferred from homology"/>